<evidence type="ECO:0000259" key="5">
    <source>
        <dbReference type="Pfam" id="PF21369"/>
    </source>
</evidence>
<dbReference type="STRING" id="4955.A0A1G4MCT5"/>
<dbReference type="AlphaFoldDB" id="A0A1G4MCT5"/>
<evidence type="ECO:0000256" key="2">
    <source>
        <dbReference type="ARBA" id="ARBA00022884"/>
    </source>
</evidence>
<dbReference type="Proteomes" id="UP000190831">
    <property type="component" value="Chromosome E"/>
</dbReference>
<feature type="region of interest" description="Disordered" evidence="4">
    <location>
        <begin position="139"/>
        <end position="161"/>
    </location>
</feature>
<evidence type="ECO:0000313" key="6">
    <source>
        <dbReference type="EMBL" id="SCW01668.1"/>
    </source>
</evidence>
<evidence type="ECO:0000313" key="7">
    <source>
        <dbReference type="Proteomes" id="UP000190831"/>
    </source>
</evidence>
<dbReference type="Pfam" id="PF21369">
    <property type="entry name" value="STL11_N"/>
    <property type="match status" value="1"/>
</dbReference>
<feature type="region of interest" description="Disordered" evidence="4">
    <location>
        <begin position="308"/>
        <end position="329"/>
    </location>
</feature>
<dbReference type="EMBL" id="LT598488">
    <property type="protein sequence ID" value="SCW01668.1"/>
    <property type="molecule type" value="Genomic_DNA"/>
</dbReference>
<feature type="compositionally biased region" description="Low complexity" evidence="4">
    <location>
        <begin position="150"/>
        <end position="161"/>
    </location>
</feature>
<dbReference type="OMA" id="RNVCQCC"/>
<dbReference type="GO" id="GO:0017070">
    <property type="term" value="F:U6 snRNA binding"/>
    <property type="evidence" value="ECO:0007669"/>
    <property type="project" value="TreeGrafter"/>
</dbReference>
<dbReference type="InterPro" id="IPR039171">
    <property type="entry name" value="Cwc2/Slt11"/>
</dbReference>
<evidence type="ECO:0000256" key="1">
    <source>
        <dbReference type="ARBA" id="ARBA00019060"/>
    </source>
</evidence>
<dbReference type="GO" id="GO:0071007">
    <property type="term" value="C:U2-type catalytic step 2 spliceosome"/>
    <property type="evidence" value="ECO:0007669"/>
    <property type="project" value="TreeGrafter"/>
</dbReference>
<comment type="function">
    <text evidence="3">Involved in pre-mRNA splicing. Facilitates the cooperative formation of U2/U6 helix II in association with stem II in the spliceosome. Binds to RNA.</text>
</comment>
<proteinExistence type="predicted"/>
<organism evidence="6 7">
    <name type="scientific">Lachancea fermentati</name>
    <name type="common">Zygosaccharomyces fermentati</name>
    <dbReference type="NCBI Taxonomy" id="4955"/>
    <lineage>
        <taxon>Eukaryota</taxon>
        <taxon>Fungi</taxon>
        <taxon>Dikarya</taxon>
        <taxon>Ascomycota</taxon>
        <taxon>Saccharomycotina</taxon>
        <taxon>Saccharomycetes</taxon>
        <taxon>Saccharomycetales</taxon>
        <taxon>Saccharomycetaceae</taxon>
        <taxon>Lachancea</taxon>
    </lineage>
</organism>
<accession>A0A1G4MCT5</accession>
<evidence type="ECO:0000256" key="3">
    <source>
        <dbReference type="ARBA" id="ARBA00025609"/>
    </source>
</evidence>
<dbReference type="PANTHER" id="PTHR14089:SF6">
    <property type="entry name" value="PRE-MRNA-SPLICING FACTOR RBM22"/>
    <property type="match status" value="1"/>
</dbReference>
<dbReference type="GO" id="GO:0071006">
    <property type="term" value="C:U2-type catalytic step 1 spliceosome"/>
    <property type="evidence" value="ECO:0007669"/>
    <property type="project" value="TreeGrafter"/>
</dbReference>
<dbReference type="PANTHER" id="PTHR14089">
    <property type="entry name" value="PRE-MRNA-SPLICING FACTOR RBM22"/>
    <property type="match status" value="1"/>
</dbReference>
<dbReference type="InterPro" id="IPR048995">
    <property type="entry name" value="STL11/RBM22-like_N"/>
</dbReference>
<name>A0A1G4MCT5_LACFM</name>
<dbReference type="OrthoDB" id="10259600at2759"/>
<dbReference type="GO" id="GO:0000974">
    <property type="term" value="C:Prp19 complex"/>
    <property type="evidence" value="ECO:0007669"/>
    <property type="project" value="TreeGrafter"/>
</dbReference>
<keyword evidence="7" id="KW-1185">Reference proteome</keyword>
<reference evidence="7" key="1">
    <citation type="submission" date="2016-03" db="EMBL/GenBank/DDBJ databases">
        <authorList>
            <person name="Devillers H."/>
        </authorList>
    </citation>
    <scope>NUCLEOTIDE SEQUENCE [LARGE SCALE GENOMIC DNA]</scope>
</reference>
<protein>
    <recommendedName>
        <fullName evidence="1">Pre-mRNA-splicing factor SLT11</fullName>
    </recommendedName>
</protein>
<dbReference type="GO" id="GO:0036002">
    <property type="term" value="F:pre-mRNA binding"/>
    <property type="evidence" value="ECO:0007669"/>
    <property type="project" value="TreeGrafter"/>
</dbReference>
<keyword evidence="2" id="KW-0694">RNA-binding</keyword>
<gene>
    <name evidence="6" type="ORF">LAFE_0E04676G</name>
</gene>
<feature type="domain" description="STL11/RBM22-like N-terminal" evidence="5">
    <location>
        <begin position="4"/>
        <end position="118"/>
    </location>
</feature>
<sequence>MNQPAICETCLGDQDRLTRAANGAQCKICTLPFDVYHFKSHGAVAKTVICLNCSKQRNICQCCLLDLQWHIPVEVRDRVLSIVQGSDVATSEAHNDMMKRFIALKDGDSFKLGGAKVTSDAEATAAVLSQIRSILDNANPSQPAKALPDSATASSQTESAANKANFPDVDVSHLLKRLPIKASLEPAPAFFLYNIDPSVPEWAIMDKVAELVGTANWHDTHSTAVAINHAARCGGIRFKSTDLGHKFAETVPRFTTPSGTVKGVMQLRNSRIHIVAWPQFNRAAMGDKYAECRKLGLCLDQIVQKDLSTPSKAPSKSKKQGKVAKQSIGLLKNKKRKRRVLDIEL</sequence>
<evidence type="ECO:0000256" key="4">
    <source>
        <dbReference type="SAM" id="MobiDB-lite"/>
    </source>
</evidence>